<reference evidence="3" key="1">
    <citation type="submission" date="2016-10" db="EMBL/GenBank/DDBJ databases">
        <authorList>
            <person name="Varghese N."/>
            <person name="Submissions S."/>
        </authorList>
    </citation>
    <scope>NUCLEOTIDE SEQUENCE [LARGE SCALE GENOMIC DNA]</scope>
    <source>
        <strain evidence="3">ATCC 23835</strain>
    </source>
</reference>
<sequence>MEGPDTPYKLLISDAGTSPSHQDKSPFPMQGLAIAD</sequence>
<gene>
    <name evidence="2" type="ORF">SAMN05216598_4068</name>
</gene>
<organism evidence="2 3">
    <name type="scientific">Pseudomonas asplenii</name>
    <dbReference type="NCBI Taxonomy" id="53407"/>
    <lineage>
        <taxon>Bacteria</taxon>
        <taxon>Pseudomonadati</taxon>
        <taxon>Pseudomonadota</taxon>
        <taxon>Gammaproteobacteria</taxon>
        <taxon>Pseudomonadales</taxon>
        <taxon>Pseudomonadaceae</taxon>
        <taxon>Pseudomonas</taxon>
    </lineage>
</organism>
<keyword evidence="3" id="KW-1185">Reference proteome</keyword>
<feature type="region of interest" description="Disordered" evidence="1">
    <location>
        <begin position="1"/>
        <end position="36"/>
    </location>
</feature>
<evidence type="ECO:0000256" key="1">
    <source>
        <dbReference type="SAM" id="MobiDB-lite"/>
    </source>
</evidence>
<accession>A0A1H1XTR3</accession>
<protein>
    <submittedName>
        <fullName evidence="2">Uncharacterized protein</fullName>
    </submittedName>
</protein>
<name>A0A1H1XTR3_9PSED</name>
<dbReference type="EMBL" id="LT629777">
    <property type="protein sequence ID" value="SDT12658.1"/>
    <property type="molecule type" value="Genomic_DNA"/>
</dbReference>
<dbReference type="AlphaFoldDB" id="A0A1H1XTR3"/>
<dbReference type="Proteomes" id="UP000199524">
    <property type="component" value="Chromosome I"/>
</dbReference>
<evidence type="ECO:0000313" key="2">
    <source>
        <dbReference type="EMBL" id="SDT12658.1"/>
    </source>
</evidence>
<proteinExistence type="predicted"/>
<evidence type="ECO:0000313" key="3">
    <source>
        <dbReference type="Proteomes" id="UP000199524"/>
    </source>
</evidence>